<protein>
    <recommendedName>
        <fullName evidence="2">DUF1648 domain-containing protein</fullName>
    </recommendedName>
</protein>
<feature type="transmembrane region" description="Helical" evidence="1">
    <location>
        <begin position="64"/>
        <end position="87"/>
    </location>
</feature>
<evidence type="ECO:0000259" key="2">
    <source>
        <dbReference type="Pfam" id="PF07853"/>
    </source>
</evidence>
<comment type="caution">
    <text evidence="3">The sequence shown here is derived from an EMBL/GenBank/DDBJ whole genome shotgun (WGS) entry which is preliminary data.</text>
</comment>
<feature type="transmembrane region" description="Helical" evidence="1">
    <location>
        <begin position="108"/>
        <end position="137"/>
    </location>
</feature>
<dbReference type="AlphaFoldDB" id="A0A1J5P3A3"/>
<name>A0A1J5P3A3_NEOTH</name>
<dbReference type="OrthoDB" id="9808690at2"/>
<keyword evidence="1" id="KW-1133">Transmembrane helix</keyword>
<keyword evidence="1" id="KW-0812">Transmembrane</keyword>
<dbReference type="InterPro" id="IPR012867">
    <property type="entry name" value="DUF1648"/>
</dbReference>
<accession>A0A1J5P3A3</accession>
<feature type="transmembrane region" description="Helical" evidence="1">
    <location>
        <begin position="143"/>
        <end position="170"/>
    </location>
</feature>
<organism evidence="3 4">
    <name type="scientific">Neomoorella thermoacetica</name>
    <name type="common">Clostridium thermoaceticum</name>
    <dbReference type="NCBI Taxonomy" id="1525"/>
    <lineage>
        <taxon>Bacteria</taxon>
        <taxon>Bacillati</taxon>
        <taxon>Bacillota</taxon>
        <taxon>Clostridia</taxon>
        <taxon>Neomoorellales</taxon>
        <taxon>Neomoorellaceae</taxon>
        <taxon>Neomoorella</taxon>
    </lineage>
</organism>
<dbReference type="Proteomes" id="UP000182811">
    <property type="component" value="Unassembled WGS sequence"/>
</dbReference>
<evidence type="ECO:0000313" key="4">
    <source>
        <dbReference type="Proteomes" id="UP000182811"/>
    </source>
</evidence>
<keyword evidence="1" id="KW-0472">Membrane</keyword>
<evidence type="ECO:0000256" key="1">
    <source>
        <dbReference type="SAM" id="Phobius"/>
    </source>
</evidence>
<sequence length="179" mass="19949">MSWNWLGWQKLNRYYPVWLEVPSVLLLIFAFWYLAVHYADLPARIPTHFGFTGLPDNWGPKKSILVMPFIAAAIYLLFTGISLWIAAVDDPRRIISAPEKERKKIQPAAAEAVRVVTLRGLLVLKIFILSLGAYLTYKNVQVALGLAAGIGWVGLVFGIMAAATSFYLGIRCLLLIGSK</sequence>
<gene>
    <name evidence="3" type="ORF">MOTE_19430</name>
</gene>
<evidence type="ECO:0000313" key="3">
    <source>
        <dbReference type="EMBL" id="OIQ58421.1"/>
    </source>
</evidence>
<reference evidence="3 4" key="1">
    <citation type="submission" date="2016-08" db="EMBL/GenBank/DDBJ databases">
        <title>Genome-based comparison of Moorella thermoacetic strains.</title>
        <authorList>
            <person name="Poehlein A."/>
            <person name="Bengelsdorf F.R."/>
            <person name="Esser C."/>
            <person name="Duerre P."/>
            <person name="Daniel R."/>
        </authorList>
    </citation>
    <scope>NUCLEOTIDE SEQUENCE [LARGE SCALE GENOMIC DNA]</scope>
    <source>
        <strain evidence="3 4">DSM 21394</strain>
    </source>
</reference>
<dbReference type="EMBL" id="MDDC01000015">
    <property type="protein sequence ID" value="OIQ58421.1"/>
    <property type="molecule type" value="Genomic_DNA"/>
</dbReference>
<proteinExistence type="predicted"/>
<feature type="domain" description="DUF1648" evidence="2">
    <location>
        <begin position="25"/>
        <end position="71"/>
    </location>
</feature>
<dbReference type="Pfam" id="PF07853">
    <property type="entry name" value="DUF1648"/>
    <property type="match status" value="1"/>
</dbReference>
<feature type="transmembrane region" description="Helical" evidence="1">
    <location>
        <begin position="12"/>
        <end position="34"/>
    </location>
</feature>